<gene>
    <name evidence="2" type="ORF">C8P63_11621</name>
</gene>
<organism evidence="2 3">
    <name type="scientific">Melghirimyces profundicolus</name>
    <dbReference type="NCBI Taxonomy" id="1242148"/>
    <lineage>
        <taxon>Bacteria</taxon>
        <taxon>Bacillati</taxon>
        <taxon>Bacillota</taxon>
        <taxon>Bacilli</taxon>
        <taxon>Bacillales</taxon>
        <taxon>Thermoactinomycetaceae</taxon>
        <taxon>Melghirimyces</taxon>
    </lineage>
</organism>
<dbReference type="GO" id="GO:0003677">
    <property type="term" value="F:DNA binding"/>
    <property type="evidence" value="ECO:0007669"/>
    <property type="project" value="UniProtKB-KW"/>
</dbReference>
<dbReference type="InterPro" id="IPR011991">
    <property type="entry name" value="ArsR-like_HTH"/>
</dbReference>
<reference evidence="2 3" key="1">
    <citation type="submission" date="2018-04" db="EMBL/GenBank/DDBJ databases">
        <title>Genomic Encyclopedia of Archaeal and Bacterial Type Strains, Phase II (KMG-II): from individual species to whole genera.</title>
        <authorList>
            <person name="Goeker M."/>
        </authorList>
    </citation>
    <scope>NUCLEOTIDE SEQUENCE [LARGE SCALE GENOMIC DNA]</scope>
    <source>
        <strain evidence="2 3">DSM 45787</strain>
    </source>
</reference>
<dbReference type="InterPro" id="IPR036390">
    <property type="entry name" value="WH_DNA-bd_sf"/>
</dbReference>
<dbReference type="OrthoDB" id="9788770at2"/>
<evidence type="ECO:0000313" key="3">
    <source>
        <dbReference type="Proteomes" id="UP000244240"/>
    </source>
</evidence>
<dbReference type="InterPro" id="IPR036388">
    <property type="entry name" value="WH-like_DNA-bd_sf"/>
</dbReference>
<dbReference type="Gene3D" id="1.10.10.10">
    <property type="entry name" value="Winged helix-like DNA-binding domain superfamily/Winged helix DNA-binding domain"/>
    <property type="match status" value="1"/>
</dbReference>
<dbReference type="EMBL" id="QBKR01000016">
    <property type="protein sequence ID" value="PTX58434.1"/>
    <property type="molecule type" value="Genomic_DNA"/>
</dbReference>
<proteinExistence type="predicted"/>
<dbReference type="CDD" id="cd00090">
    <property type="entry name" value="HTH_ARSR"/>
    <property type="match status" value="1"/>
</dbReference>
<accession>A0A2T6BQW3</accession>
<dbReference type="RefSeq" id="WP_108024384.1">
    <property type="nucleotide sequence ID" value="NZ_QBKR01000016.1"/>
</dbReference>
<comment type="caution">
    <text evidence="2">The sequence shown here is derived from an EMBL/GenBank/DDBJ whole genome shotgun (WGS) entry which is preliminary data.</text>
</comment>
<dbReference type="SUPFAM" id="SSF46785">
    <property type="entry name" value="Winged helix' DNA-binding domain"/>
    <property type="match status" value="1"/>
</dbReference>
<evidence type="ECO:0000256" key="1">
    <source>
        <dbReference type="ARBA" id="ARBA00023125"/>
    </source>
</evidence>
<dbReference type="Proteomes" id="UP000244240">
    <property type="component" value="Unassembled WGS sequence"/>
</dbReference>
<sequence length="198" mass="22241">MEDIKTTHRVEDPEQAAALLHPLRGDILYHLREPASASQVAREIGETPQRVNYHLKALEKANLVRRAGTRQVKNLVEVLYQAIARSFLLADTLGFSPGTVQKLKDQSALAHLIQTADRIRADAVDLMERSDEAETLPSATLETNIILASESEREAFVEDYVRLVEELASRYQACTSHGRPYQLMLAVYPRTAKEGFDE</sequence>
<protein>
    <submittedName>
        <fullName evidence="2">Helix-turn-helix protein</fullName>
    </submittedName>
</protein>
<dbReference type="AlphaFoldDB" id="A0A2T6BQW3"/>
<keyword evidence="1" id="KW-0238">DNA-binding</keyword>
<evidence type="ECO:0000313" key="2">
    <source>
        <dbReference type="EMBL" id="PTX58434.1"/>
    </source>
</evidence>
<keyword evidence="3" id="KW-1185">Reference proteome</keyword>
<name>A0A2T6BQW3_9BACL</name>
<dbReference type="Pfam" id="PF12840">
    <property type="entry name" value="HTH_20"/>
    <property type="match status" value="1"/>
</dbReference>